<dbReference type="EMBL" id="JBAHYK010001113">
    <property type="protein sequence ID" value="KAL0569463.1"/>
    <property type="molecule type" value="Genomic_DNA"/>
</dbReference>
<evidence type="ECO:0000313" key="2">
    <source>
        <dbReference type="Proteomes" id="UP001465976"/>
    </source>
</evidence>
<sequence length="151" mass="16244">MPKLATLEMDVLWAPALIAQATALNTRAPVVKTLIIQATASFVFAGLQGLRWDVFGHGLASIAGHLEEIRCVIRGGSKEITGSFQEVLRERVVESNGTVDGFSITEGYCDAWPKPGGCRRAIKAIPQNALHEGWGNRSGVWNDTNSTPSTP</sequence>
<protein>
    <submittedName>
        <fullName evidence="1">Uncharacterized protein</fullName>
    </submittedName>
</protein>
<name>A0ABR3F2L5_9AGAR</name>
<gene>
    <name evidence="1" type="ORF">V5O48_012503</name>
</gene>
<dbReference type="Proteomes" id="UP001465976">
    <property type="component" value="Unassembled WGS sequence"/>
</dbReference>
<organism evidence="1 2">
    <name type="scientific">Marasmius crinis-equi</name>
    <dbReference type="NCBI Taxonomy" id="585013"/>
    <lineage>
        <taxon>Eukaryota</taxon>
        <taxon>Fungi</taxon>
        <taxon>Dikarya</taxon>
        <taxon>Basidiomycota</taxon>
        <taxon>Agaricomycotina</taxon>
        <taxon>Agaricomycetes</taxon>
        <taxon>Agaricomycetidae</taxon>
        <taxon>Agaricales</taxon>
        <taxon>Marasmiineae</taxon>
        <taxon>Marasmiaceae</taxon>
        <taxon>Marasmius</taxon>
    </lineage>
</organism>
<reference evidence="1 2" key="1">
    <citation type="submission" date="2024-02" db="EMBL/GenBank/DDBJ databases">
        <title>A draft genome for the cacao thread blight pathogen Marasmius crinis-equi.</title>
        <authorList>
            <person name="Cohen S.P."/>
            <person name="Baruah I.K."/>
            <person name="Amoako-Attah I."/>
            <person name="Bukari Y."/>
            <person name="Meinhardt L.W."/>
            <person name="Bailey B.A."/>
        </authorList>
    </citation>
    <scope>NUCLEOTIDE SEQUENCE [LARGE SCALE GENOMIC DNA]</scope>
    <source>
        <strain evidence="1 2">GH-76</strain>
    </source>
</reference>
<comment type="caution">
    <text evidence="1">The sequence shown here is derived from an EMBL/GenBank/DDBJ whole genome shotgun (WGS) entry which is preliminary data.</text>
</comment>
<proteinExistence type="predicted"/>
<accession>A0ABR3F2L5</accession>
<keyword evidence="2" id="KW-1185">Reference proteome</keyword>
<evidence type="ECO:0000313" key="1">
    <source>
        <dbReference type="EMBL" id="KAL0569463.1"/>
    </source>
</evidence>